<dbReference type="Gene3D" id="2.40.40.10">
    <property type="entry name" value="RlpA-like domain"/>
    <property type="match status" value="1"/>
</dbReference>
<keyword evidence="5" id="KW-0812">Transmembrane</keyword>
<evidence type="ECO:0000313" key="8">
    <source>
        <dbReference type="Proteomes" id="UP000249390"/>
    </source>
</evidence>
<name>A0A328D8U1_9ASTE</name>
<evidence type="ECO:0000313" key="7">
    <source>
        <dbReference type="EMBL" id="RAL40413.1"/>
    </source>
</evidence>
<dbReference type="SUPFAM" id="SSF50685">
    <property type="entry name" value="Barwin-like endoglucanases"/>
    <property type="match status" value="1"/>
</dbReference>
<evidence type="ECO:0000256" key="1">
    <source>
        <dbReference type="ARBA" id="ARBA00022525"/>
    </source>
</evidence>
<dbReference type="PANTHER" id="PTHR31867">
    <property type="entry name" value="EXPANSIN-A15"/>
    <property type="match status" value="1"/>
</dbReference>
<evidence type="ECO:0000256" key="2">
    <source>
        <dbReference type="ARBA" id="ARBA00022729"/>
    </source>
</evidence>
<dbReference type="GO" id="GO:0005576">
    <property type="term" value="C:extracellular region"/>
    <property type="evidence" value="ECO:0007669"/>
    <property type="project" value="InterPro"/>
</dbReference>
<comment type="subcellular location">
    <subcellularLocation>
        <location evidence="4">Secreted</location>
        <location evidence="4">Cell wall</location>
    </subcellularLocation>
    <subcellularLocation>
        <location evidence="4">Membrane</location>
        <topology evidence="4">Peripheral membrane protein</topology>
    </subcellularLocation>
</comment>
<dbReference type="CDD" id="cd22274">
    <property type="entry name" value="DPBB_EXPA_N"/>
    <property type="match status" value="1"/>
</dbReference>
<accession>A0A328D8U1</accession>
<dbReference type="InterPro" id="IPR007112">
    <property type="entry name" value="Expansin/allergen_DPBB_dom"/>
</dbReference>
<comment type="function">
    <text evidence="4">Causes loosening and extension of plant cell walls by disrupting non-covalent bonding between cellulose microfibrils and matrix glucans. No enzymatic activity has been found.</text>
</comment>
<keyword evidence="2" id="KW-0732">Signal</keyword>
<dbReference type="InterPro" id="IPR007118">
    <property type="entry name" value="Expan_Lol_pI"/>
</dbReference>
<dbReference type="AlphaFoldDB" id="A0A328D8U1"/>
<dbReference type="GO" id="GO:0009664">
    <property type="term" value="P:plant-type cell wall organization"/>
    <property type="evidence" value="ECO:0007669"/>
    <property type="project" value="InterPro"/>
</dbReference>
<dbReference type="SMART" id="SM00837">
    <property type="entry name" value="DPBB_1"/>
    <property type="match status" value="1"/>
</dbReference>
<keyword evidence="1 4" id="KW-0964">Secreted</keyword>
<keyword evidence="5" id="KW-0472">Membrane</keyword>
<organism evidence="7 8">
    <name type="scientific">Cuscuta australis</name>
    <dbReference type="NCBI Taxonomy" id="267555"/>
    <lineage>
        <taxon>Eukaryota</taxon>
        <taxon>Viridiplantae</taxon>
        <taxon>Streptophyta</taxon>
        <taxon>Embryophyta</taxon>
        <taxon>Tracheophyta</taxon>
        <taxon>Spermatophyta</taxon>
        <taxon>Magnoliopsida</taxon>
        <taxon>eudicotyledons</taxon>
        <taxon>Gunneridae</taxon>
        <taxon>Pentapetalae</taxon>
        <taxon>asterids</taxon>
        <taxon>lamiids</taxon>
        <taxon>Solanales</taxon>
        <taxon>Convolvulaceae</taxon>
        <taxon>Cuscuteae</taxon>
        <taxon>Cuscuta</taxon>
        <taxon>Cuscuta subgen. Grammica</taxon>
        <taxon>Cuscuta sect. Cleistogrammica</taxon>
    </lineage>
</organism>
<evidence type="ECO:0000256" key="3">
    <source>
        <dbReference type="ARBA" id="ARBA00023316"/>
    </source>
</evidence>
<dbReference type="Proteomes" id="UP000249390">
    <property type="component" value="Unassembled WGS sequence"/>
</dbReference>
<keyword evidence="5" id="KW-1133">Transmembrane helix</keyword>
<reference evidence="7 8" key="1">
    <citation type="submission" date="2018-06" db="EMBL/GenBank/DDBJ databases">
        <title>The Genome of Cuscuta australis (Dodder) Provides Insight into the Evolution of Plant Parasitism.</title>
        <authorList>
            <person name="Liu H."/>
        </authorList>
    </citation>
    <scope>NUCLEOTIDE SEQUENCE [LARGE SCALE GENOMIC DNA]</scope>
    <source>
        <strain evidence="8">cv. Yunnan</strain>
        <tissue evidence="7">Vines</tissue>
    </source>
</reference>
<dbReference type="PRINTS" id="PR01225">
    <property type="entry name" value="EXPANSNFAMLY"/>
</dbReference>
<dbReference type="InterPro" id="IPR009009">
    <property type="entry name" value="RlpA-like_DPBB"/>
</dbReference>
<comment type="similarity">
    <text evidence="4">Belongs to the expansin family. Expansin A subfamily.</text>
</comment>
<sequence length="183" mass="19332">MAYSGYGGLRGGGAAGLIIIIEMHLVISLIIVINSATAGDNGDFNEWHSAHATAYGGANDSHKMGTGCKNENEKPSKQWHGRDNIAAVSGALFNNGSSCGQCYQIKCVSGRRPGLPGWCRPGSPSVTVMATDLCRPNYAAPPSGGGWCNPPLEHFAVAQPAWLKMVNFEAGIVPVKFRRVQCS</sequence>
<dbReference type="GO" id="GO:0016020">
    <property type="term" value="C:membrane"/>
    <property type="evidence" value="ECO:0007669"/>
    <property type="project" value="UniProtKB-SubCell"/>
</dbReference>
<evidence type="ECO:0000256" key="5">
    <source>
        <dbReference type="SAM" id="Phobius"/>
    </source>
</evidence>
<gene>
    <name evidence="7" type="ORF">DM860_006483</name>
</gene>
<keyword evidence="8" id="KW-1185">Reference proteome</keyword>
<keyword evidence="3 4" id="KW-0961">Cell wall biogenesis/degradation</keyword>
<keyword evidence="4" id="KW-0134">Cell wall</keyword>
<dbReference type="PROSITE" id="PS50842">
    <property type="entry name" value="EXPANSIN_EG45"/>
    <property type="match status" value="1"/>
</dbReference>
<dbReference type="EMBL" id="NQVE01000194">
    <property type="protein sequence ID" value="RAL40413.1"/>
    <property type="molecule type" value="Genomic_DNA"/>
</dbReference>
<feature type="domain" description="Expansin-like EG45" evidence="6">
    <location>
        <begin position="65"/>
        <end position="183"/>
    </location>
</feature>
<dbReference type="Pfam" id="PF03330">
    <property type="entry name" value="DPBB_1"/>
    <property type="match status" value="1"/>
</dbReference>
<dbReference type="PRINTS" id="PR01226">
    <property type="entry name" value="EXPANSIN"/>
</dbReference>
<dbReference type="InterPro" id="IPR036908">
    <property type="entry name" value="RlpA-like_sf"/>
</dbReference>
<evidence type="ECO:0000259" key="6">
    <source>
        <dbReference type="PROSITE" id="PS50842"/>
    </source>
</evidence>
<evidence type="ECO:0000256" key="4">
    <source>
        <dbReference type="RuleBase" id="RU365023"/>
    </source>
</evidence>
<protein>
    <recommendedName>
        <fullName evidence="4">Expansin</fullName>
    </recommendedName>
</protein>
<comment type="caution">
    <text evidence="7">The sequence shown here is derived from an EMBL/GenBank/DDBJ whole genome shotgun (WGS) entry which is preliminary data.</text>
</comment>
<dbReference type="InterPro" id="IPR002963">
    <property type="entry name" value="Expansin"/>
</dbReference>
<proteinExistence type="inferred from homology"/>
<feature type="transmembrane region" description="Helical" evidence="5">
    <location>
        <begin position="12"/>
        <end position="33"/>
    </location>
</feature>